<keyword evidence="3" id="KW-1185">Reference proteome</keyword>
<dbReference type="Proteomes" id="UP000011116">
    <property type="component" value="Chromosome 7H"/>
</dbReference>
<dbReference type="Gramene" id="HORVU.MOREX.r2.7HG0621020.1">
    <property type="protein sequence ID" value="HORVU.MOREX.r2.7HG0621020.1"/>
    <property type="gene ID" value="HORVU.MOREX.r2.7HG0621020"/>
</dbReference>
<dbReference type="GeneID" id="123409911"/>
<protein>
    <submittedName>
        <fullName evidence="2">Uncharacterized protein</fullName>
    </submittedName>
</protein>
<dbReference type="OrthoDB" id="679913at2759"/>
<feature type="region of interest" description="Disordered" evidence="1">
    <location>
        <begin position="90"/>
        <end position="113"/>
    </location>
</feature>
<reference evidence="2" key="2">
    <citation type="submission" date="2020-10" db="EMBL/GenBank/DDBJ databases">
        <authorList>
            <person name="Scholz U."/>
            <person name="Mascher M."/>
            <person name="Fiebig A."/>
        </authorList>
    </citation>
    <scope>NUCLEOTIDE SEQUENCE [LARGE SCALE GENOMIC DNA]</scope>
    <source>
        <strain evidence="2">cv. Morex</strain>
    </source>
</reference>
<evidence type="ECO:0000256" key="1">
    <source>
        <dbReference type="SAM" id="MobiDB-lite"/>
    </source>
</evidence>
<dbReference type="RefSeq" id="XP_044958720.1">
    <property type="nucleotide sequence ID" value="XM_045102785.1"/>
</dbReference>
<dbReference type="Gramene" id="HORVU.MOREX.r3.7HG0748600.1">
    <property type="protein sequence ID" value="HORVU.MOREX.r3.7HG0748600.1"/>
    <property type="gene ID" value="HORVU.MOREX.r3.7HG0748600"/>
</dbReference>
<organism evidence="2 3">
    <name type="scientific">Hordeum vulgare subsp. vulgare</name>
    <name type="common">Domesticated barley</name>
    <dbReference type="NCBI Taxonomy" id="112509"/>
    <lineage>
        <taxon>Eukaryota</taxon>
        <taxon>Viridiplantae</taxon>
        <taxon>Streptophyta</taxon>
        <taxon>Embryophyta</taxon>
        <taxon>Tracheophyta</taxon>
        <taxon>Spermatophyta</taxon>
        <taxon>Magnoliopsida</taxon>
        <taxon>Liliopsida</taxon>
        <taxon>Poales</taxon>
        <taxon>Poaceae</taxon>
        <taxon>BOP clade</taxon>
        <taxon>Pooideae</taxon>
        <taxon>Triticodae</taxon>
        <taxon>Triticeae</taxon>
        <taxon>Hordeinae</taxon>
        <taxon>Hordeum</taxon>
    </lineage>
</organism>
<gene>
    <name evidence="2" type="primary">LOC123409911</name>
</gene>
<name>A0A8I6ZFQ9_HORVV</name>
<accession>A0A8I6ZFQ9</accession>
<dbReference type="KEGG" id="hvg:123409911"/>
<evidence type="ECO:0000313" key="3">
    <source>
        <dbReference type="Proteomes" id="UP000011116"/>
    </source>
</evidence>
<proteinExistence type="predicted"/>
<sequence length="141" mass="15654">MRPVAGDQCCSASSSPCKQRIMHRGRKYDSGASKRRKKQKVEEDARVQKGSLDKFVVKEPQPSFENQTPDANIADAHGGDPVEVEAHIAQTDEGDDTKNVDEDDDPNHVDEGDTANIATEGHVLEKINYKDMIEDFISRNT</sequence>
<dbReference type="AlphaFoldDB" id="A0A8I6ZFQ9"/>
<feature type="region of interest" description="Disordered" evidence="1">
    <location>
        <begin position="1"/>
        <end position="47"/>
    </location>
</feature>
<dbReference type="SMR" id="A0A8I6ZFQ9"/>
<reference evidence="2" key="3">
    <citation type="submission" date="2022-01" db="UniProtKB">
        <authorList>
            <consortium name="EnsemblPlants"/>
        </authorList>
    </citation>
    <scope>IDENTIFICATION</scope>
    <source>
        <strain evidence="2">subsp. vulgare</strain>
    </source>
</reference>
<evidence type="ECO:0000313" key="2">
    <source>
        <dbReference type="EnsemblPlants" id="HORVU.MOREX.r3.7HG0748600.1"/>
    </source>
</evidence>
<feature type="compositionally biased region" description="Basic and acidic residues" evidence="1">
    <location>
        <begin position="96"/>
        <end position="111"/>
    </location>
</feature>
<dbReference type="EnsemblPlants" id="HORVU.MOREX.r3.7HG0748600.1">
    <property type="protein sequence ID" value="HORVU.MOREX.r3.7HG0748600.1"/>
    <property type="gene ID" value="HORVU.MOREX.r3.7HG0748600"/>
</dbReference>
<feature type="region of interest" description="Disordered" evidence="1">
    <location>
        <begin position="59"/>
        <end position="78"/>
    </location>
</feature>
<reference evidence="3" key="1">
    <citation type="journal article" date="2012" name="Nature">
        <title>A physical, genetic and functional sequence assembly of the barley genome.</title>
        <authorList>
            <consortium name="The International Barley Genome Sequencing Consortium"/>
            <person name="Mayer K.F."/>
            <person name="Waugh R."/>
            <person name="Brown J.W."/>
            <person name="Schulman A."/>
            <person name="Langridge P."/>
            <person name="Platzer M."/>
            <person name="Fincher G.B."/>
            <person name="Muehlbauer G.J."/>
            <person name="Sato K."/>
            <person name="Close T.J."/>
            <person name="Wise R.P."/>
            <person name="Stein N."/>
        </authorList>
    </citation>
    <scope>NUCLEOTIDE SEQUENCE [LARGE SCALE GENOMIC DNA]</scope>
    <source>
        <strain evidence="3">cv. Morex</strain>
    </source>
</reference>